<evidence type="ECO:0000313" key="11">
    <source>
        <dbReference type="Proteomes" id="UP001302745"/>
    </source>
</evidence>
<evidence type="ECO:0000259" key="8">
    <source>
        <dbReference type="Pfam" id="PF01431"/>
    </source>
</evidence>
<dbReference type="InterPro" id="IPR042089">
    <property type="entry name" value="Peptidase_M13_dom_2"/>
</dbReference>
<dbReference type="PANTHER" id="PTHR11733">
    <property type="entry name" value="ZINC METALLOPROTEASE FAMILY M13 NEPRILYSIN-RELATED"/>
    <property type="match status" value="1"/>
</dbReference>
<organism evidence="10 11">
    <name type="scientific">Chaetomidium leptoderma</name>
    <dbReference type="NCBI Taxonomy" id="669021"/>
    <lineage>
        <taxon>Eukaryota</taxon>
        <taxon>Fungi</taxon>
        <taxon>Dikarya</taxon>
        <taxon>Ascomycota</taxon>
        <taxon>Pezizomycotina</taxon>
        <taxon>Sordariomycetes</taxon>
        <taxon>Sordariomycetidae</taxon>
        <taxon>Sordariales</taxon>
        <taxon>Chaetomiaceae</taxon>
        <taxon>Chaetomidium</taxon>
    </lineage>
</organism>
<dbReference type="EMBL" id="MU856891">
    <property type="protein sequence ID" value="KAK4155279.1"/>
    <property type="molecule type" value="Genomic_DNA"/>
</dbReference>
<protein>
    <submittedName>
        <fullName evidence="10">Uncharacterized protein</fullName>
    </submittedName>
</protein>
<evidence type="ECO:0000256" key="4">
    <source>
        <dbReference type="ARBA" id="ARBA00022723"/>
    </source>
</evidence>
<dbReference type="PRINTS" id="PR00786">
    <property type="entry name" value="NEPRILYSIN"/>
</dbReference>
<comment type="caution">
    <text evidence="10">The sequence shown here is derived from an EMBL/GenBank/DDBJ whole genome shotgun (WGS) entry which is preliminary data.</text>
</comment>
<feature type="domain" description="Peptidase M13 N-terminal" evidence="9">
    <location>
        <begin position="35"/>
        <end position="411"/>
    </location>
</feature>
<dbReference type="PANTHER" id="PTHR11733:SF167">
    <property type="entry name" value="FI17812P1-RELATED"/>
    <property type="match status" value="1"/>
</dbReference>
<comment type="similarity">
    <text evidence="2">Belongs to the peptidase M13 family.</text>
</comment>
<dbReference type="SUPFAM" id="SSF55486">
    <property type="entry name" value="Metalloproteases ('zincins'), catalytic domain"/>
    <property type="match status" value="1"/>
</dbReference>
<keyword evidence="11" id="KW-1185">Reference proteome</keyword>
<dbReference type="Pfam" id="PF05649">
    <property type="entry name" value="Peptidase_M13_N"/>
    <property type="match status" value="1"/>
</dbReference>
<keyword evidence="5" id="KW-0378">Hydrolase</keyword>
<dbReference type="GO" id="GO:0005886">
    <property type="term" value="C:plasma membrane"/>
    <property type="evidence" value="ECO:0007669"/>
    <property type="project" value="TreeGrafter"/>
</dbReference>
<dbReference type="GO" id="GO:0016485">
    <property type="term" value="P:protein processing"/>
    <property type="evidence" value="ECO:0007669"/>
    <property type="project" value="TreeGrafter"/>
</dbReference>
<keyword evidence="3" id="KW-0645">Protease</keyword>
<dbReference type="InterPro" id="IPR008753">
    <property type="entry name" value="Peptidase_M13_N"/>
</dbReference>
<dbReference type="Gene3D" id="1.10.1380.10">
    <property type="entry name" value="Neutral endopeptidase , domain2"/>
    <property type="match status" value="1"/>
</dbReference>
<dbReference type="InterPro" id="IPR018497">
    <property type="entry name" value="Peptidase_M13_C"/>
</dbReference>
<name>A0AAN6VPP9_9PEZI</name>
<keyword evidence="4" id="KW-0479">Metal-binding</keyword>
<accession>A0AAN6VPP9</accession>
<dbReference type="Pfam" id="PF01431">
    <property type="entry name" value="Peptidase_M13"/>
    <property type="match status" value="1"/>
</dbReference>
<keyword evidence="6" id="KW-0862">Zinc</keyword>
<dbReference type="InterPro" id="IPR024079">
    <property type="entry name" value="MetalloPept_cat_dom_sf"/>
</dbReference>
<keyword evidence="7" id="KW-0482">Metalloprotease</keyword>
<dbReference type="Proteomes" id="UP001302745">
    <property type="component" value="Unassembled WGS sequence"/>
</dbReference>
<comment type="cofactor">
    <cofactor evidence="1">
        <name>Zn(2+)</name>
        <dbReference type="ChEBI" id="CHEBI:29105"/>
    </cofactor>
</comment>
<dbReference type="PROSITE" id="PS51885">
    <property type="entry name" value="NEPRILYSIN"/>
    <property type="match status" value="1"/>
</dbReference>
<reference evidence="10" key="2">
    <citation type="submission" date="2023-05" db="EMBL/GenBank/DDBJ databases">
        <authorList>
            <consortium name="Lawrence Berkeley National Laboratory"/>
            <person name="Steindorff A."/>
            <person name="Hensen N."/>
            <person name="Bonometti L."/>
            <person name="Westerberg I."/>
            <person name="Brannstrom I.O."/>
            <person name="Guillou S."/>
            <person name="Cros-Aarteil S."/>
            <person name="Calhoun S."/>
            <person name="Haridas S."/>
            <person name="Kuo A."/>
            <person name="Mondo S."/>
            <person name="Pangilinan J."/>
            <person name="Riley R."/>
            <person name="Labutti K."/>
            <person name="Andreopoulos B."/>
            <person name="Lipzen A."/>
            <person name="Chen C."/>
            <person name="Yanf M."/>
            <person name="Daum C."/>
            <person name="Ng V."/>
            <person name="Clum A."/>
            <person name="Ohm R."/>
            <person name="Martin F."/>
            <person name="Silar P."/>
            <person name="Natvig D."/>
            <person name="Lalanne C."/>
            <person name="Gautier V."/>
            <person name="Ament-Velasquez S.L."/>
            <person name="Kruys A."/>
            <person name="Hutchinson M.I."/>
            <person name="Powell A.J."/>
            <person name="Barry K."/>
            <person name="Miller A.N."/>
            <person name="Grigoriev I.V."/>
            <person name="Debuchy R."/>
            <person name="Gladieux P."/>
            <person name="Thoren M.H."/>
            <person name="Johannesson H."/>
        </authorList>
    </citation>
    <scope>NUCLEOTIDE SEQUENCE</scope>
    <source>
        <strain evidence="10">CBS 538.74</strain>
    </source>
</reference>
<evidence type="ECO:0000256" key="5">
    <source>
        <dbReference type="ARBA" id="ARBA00022801"/>
    </source>
</evidence>
<evidence type="ECO:0000256" key="2">
    <source>
        <dbReference type="ARBA" id="ARBA00007357"/>
    </source>
</evidence>
<dbReference type="InterPro" id="IPR000718">
    <property type="entry name" value="Peptidase_M13"/>
</dbReference>
<dbReference type="Gene3D" id="3.40.390.10">
    <property type="entry name" value="Collagenase (Catalytic Domain)"/>
    <property type="match status" value="1"/>
</dbReference>
<dbReference type="GO" id="GO:0046872">
    <property type="term" value="F:metal ion binding"/>
    <property type="evidence" value="ECO:0007669"/>
    <property type="project" value="UniProtKB-KW"/>
</dbReference>
<feature type="domain" description="Peptidase M13 C-terminal" evidence="8">
    <location>
        <begin position="471"/>
        <end position="668"/>
    </location>
</feature>
<evidence type="ECO:0000259" key="9">
    <source>
        <dbReference type="Pfam" id="PF05649"/>
    </source>
</evidence>
<dbReference type="CDD" id="cd08662">
    <property type="entry name" value="M13"/>
    <property type="match status" value="1"/>
</dbReference>
<evidence type="ECO:0000313" key="10">
    <source>
        <dbReference type="EMBL" id="KAK4155279.1"/>
    </source>
</evidence>
<evidence type="ECO:0000256" key="3">
    <source>
        <dbReference type="ARBA" id="ARBA00022670"/>
    </source>
</evidence>
<evidence type="ECO:0000256" key="6">
    <source>
        <dbReference type="ARBA" id="ARBA00022833"/>
    </source>
</evidence>
<proteinExistence type="inferred from homology"/>
<dbReference type="AlphaFoldDB" id="A0AAN6VPP9"/>
<gene>
    <name evidence="10" type="ORF">C8A00DRAFT_42081</name>
</gene>
<sequence>MGQWQSQEVCTTPACVHGASHVLKNLAPNWAEMDPCTDFDKMVCYGTFEHGGDNAGTVVEVRKRTKNILRQIMESPNHAKAAAVKSTLLVARSSTEEDNFEMLRASYQACIDTDATAAAGLTPLRDMIVTINKTWPVSPTDLKTKVRSADLAGLQKATLFVEQHGTTVFHGNCNPEDPITPDYLNSALNRICWTSPSLYREKNITSYLDPVAMQKYADQMGDVFDYVYPNLSNKTAAALAEAVVAFEVDLVNTTVKNVTVAELAKAAPAFGFDRLVAGLTPTGKAPPVILLETPEMWPEFSNLISNHSRAAVQGFIMWQTIRSVTRYIDSPGLWRLMRIESSVERWELHIKDHYFVSATYPDLTLQAADKMTANIRKAFQKRLGEIDWMTQESRESAIKKAENMVQNIGYPKANPDLRSADSIASYYAGLNITIDRFANILSSLQHKTAKQYEAVTRKPNRNDYGNAAIVNAFYDITANAITIPAGISQLPIFHYHLPDYALYGGLGSIIGHEITHGFDSNGRKRSPDAELEAWWDNSTIANFETRAKCFVDQYSEFEVDVPTGKANVDGANTLGENLSDAGGMRAAYEAWVEDRKAMPSSWDQKLPGLEAFKSEQLFFVYWANIWCSTKTPAEMVDMLEDQHAPSLVRIKGVLQNSKAFQEAFKCKAPKARCELF</sequence>
<reference evidence="10" key="1">
    <citation type="journal article" date="2023" name="Mol. Phylogenet. Evol.">
        <title>Genome-scale phylogeny and comparative genomics of the fungal order Sordariales.</title>
        <authorList>
            <person name="Hensen N."/>
            <person name="Bonometti L."/>
            <person name="Westerberg I."/>
            <person name="Brannstrom I.O."/>
            <person name="Guillou S."/>
            <person name="Cros-Aarteil S."/>
            <person name="Calhoun S."/>
            <person name="Haridas S."/>
            <person name="Kuo A."/>
            <person name="Mondo S."/>
            <person name="Pangilinan J."/>
            <person name="Riley R."/>
            <person name="LaButti K."/>
            <person name="Andreopoulos B."/>
            <person name="Lipzen A."/>
            <person name="Chen C."/>
            <person name="Yan M."/>
            <person name="Daum C."/>
            <person name="Ng V."/>
            <person name="Clum A."/>
            <person name="Steindorff A."/>
            <person name="Ohm R.A."/>
            <person name="Martin F."/>
            <person name="Silar P."/>
            <person name="Natvig D.O."/>
            <person name="Lalanne C."/>
            <person name="Gautier V."/>
            <person name="Ament-Velasquez S.L."/>
            <person name="Kruys A."/>
            <person name="Hutchinson M.I."/>
            <person name="Powell A.J."/>
            <person name="Barry K."/>
            <person name="Miller A.N."/>
            <person name="Grigoriev I.V."/>
            <person name="Debuchy R."/>
            <person name="Gladieux P."/>
            <person name="Hiltunen Thoren M."/>
            <person name="Johannesson H."/>
        </authorList>
    </citation>
    <scope>NUCLEOTIDE SEQUENCE</scope>
    <source>
        <strain evidence="10">CBS 538.74</strain>
    </source>
</reference>
<evidence type="ECO:0000256" key="1">
    <source>
        <dbReference type="ARBA" id="ARBA00001947"/>
    </source>
</evidence>
<evidence type="ECO:0000256" key="7">
    <source>
        <dbReference type="ARBA" id="ARBA00023049"/>
    </source>
</evidence>
<dbReference type="GO" id="GO:0004222">
    <property type="term" value="F:metalloendopeptidase activity"/>
    <property type="evidence" value="ECO:0007669"/>
    <property type="project" value="InterPro"/>
</dbReference>